<keyword evidence="2" id="KW-1185">Reference proteome</keyword>
<evidence type="ECO:0000313" key="1">
    <source>
        <dbReference type="EMBL" id="MDR7088585.1"/>
    </source>
</evidence>
<evidence type="ECO:0008006" key="3">
    <source>
        <dbReference type="Google" id="ProtNLM"/>
    </source>
</evidence>
<organism evidence="1 2">
    <name type="scientific">Cellvibrio fibrivorans</name>
    <dbReference type="NCBI Taxonomy" id="126350"/>
    <lineage>
        <taxon>Bacteria</taxon>
        <taxon>Pseudomonadati</taxon>
        <taxon>Pseudomonadota</taxon>
        <taxon>Gammaproteobacteria</taxon>
        <taxon>Cellvibrionales</taxon>
        <taxon>Cellvibrionaceae</taxon>
        <taxon>Cellvibrio</taxon>
    </lineage>
</organism>
<dbReference type="Proteomes" id="UP001253595">
    <property type="component" value="Unassembled WGS sequence"/>
</dbReference>
<name>A0ABU1UTT9_9GAMM</name>
<gene>
    <name evidence="1" type="ORF">J2X05_000588</name>
</gene>
<comment type="caution">
    <text evidence="1">The sequence shown here is derived from an EMBL/GenBank/DDBJ whole genome shotgun (WGS) entry which is preliminary data.</text>
</comment>
<reference evidence="1 2" key="1">
    <citation type="submission" date="2023-07" db="EMBL/GenBank/DDBJ databases">
        <title>Sorghum-associated microbial communities from plants grown in Nebraska, USA.</title>
        <authorList>
            <person name="Schachtman D."/>
        </authorList>
    </citation>
    <scope>NUCLEOTIDE SEQUENCE [LARGE SCALE GENOMIC DNA]</scope>
    <source>
        <strain evidence="1 2">BE190</strain>
    </source>
</reference>
<dbReference type="RefSeq" id="WP_310068405.1">
    <property type="nucleotide sequence ID" value="NZ_JAVDVX010000001.1"/>
</dbReference>
<sequence>MTAIIERHSAFITTDDLQAKLNAMPGSHHNSYHEVVWFFEFDSKPKITISFVELYEFIGRNLEWYKRVNVDLLDLTKRAWLDSASLFNSDKWRQRFSGILLFWTALAERNITSVTVENLPNILEFLLTHSWRGSKHFRLNGLQSSVNYTSMVSIHKWRRAFNSCGQEIIHSCITEARINKVMSKLVPKISNDSLTFSDWKTGGSYNHLTLDFGQYYIEHCMEFFYKHAALAATLNSTFNKIPDLSKQFECCEALMSKFVLKFLEGKSLPEIQREMTKDGSIARADRSKLFQTCAEYFETSYRTEGFKRFMLETSSLRSLLELMKMESSYPNLDRIKAIVWQWLKSGKTHRSLDLMNKFAPTIDWVQFEAAIETMKSAYNDQEFLVPSLSYYESLGLDVPTCPTDAWRRYPRQLIKKVEQAGLTLVVALTGWRRTEYGFPLESISQTQNFDVLDQYSFPARYRINWYVSKTHAEEKIEREITFDIAVLIESLASIIAAKDGRPCLYRSDRQANPSDSGQVVKSSVVGLWKHFVENYSGFKHISDLTIWQELASTEGDLSEHQIAEKSRLLHIRSDAEWNNMPFDVNLFECWHRARSELPILNFVFHNTGSDKKNNWLSQYRKGTLPSAWIELIDQRLSSETRDWIKGLSDAEANIAATSREVTHLLTAECLYPTPHAFRHMFAEAIYRRYDGDIGWMIRSCFKHISRVMWQTYIRDKFNRASLDVAKVRIINSIILNYLKKKGDGYAGPMQKWLRRLLRNSSVMTTEELVEFADHLSTHEILDVKANPWGYCMLKKRTKAKAHCASLGEPQRHEASPALCLNCTHNLIQPGNVEWILFHLQTHVATLQNKLVPDFFKKASYSLIKNATQQIRNMAPNHEALEELQSSLNSYAGV</sequence>
<evidence type="ECO:0000313" key="2">
    <source>
        <dbReference type="Proteomes" id="UP001253595"/>
    </source>
</evidence>
<accession>A0ABU1UTT9</accession>
<protein>
    <recommendedName>
        <fullName evidence="3">Tyr recombinase domain-containing protein</fullName>
    </recommendedName>
</protein>
<dbReference type="EMBL" id="JAVDVX010000001">
    <property type="protein sequence ID" value="MDR7088585.1"/>
    <property type="molecule type" value="Genomic_DNA"/>
</dbReference>
<proteinExistence type="predicted"/>